<gene>
    <name evidence="5" type="ORF">L3X39_13740</name>
</gene>
<reference evidence="5 6" key="1">
    <citation type="submission" date="2022-01" db="EMBL/GenBank/DDBJ databases">
        <title>Draft genome sequence of Sabulilitoribacter multivorans KCTC 32326.</title>
        <authorList>
            <person name="Oh J.-S."/>
        </authorList>
    </citation>
    <scope>NUCLEOTIDE SEQUENCE [LARGE SCALE GENOMIC DNA]</scope>
    <source>
        <strain evidence="5 6">M-M16</strain>
    </source>
</reference>
<dbReference type="InterPro" id="IPR026444">
    <property type="entry name" value="Secre_tail"/>
</dbReference>
<feature type="domain" description="Glucose/Sorbosone dehydrogenase" evidence="3">
    <location>
        <begin position="32"/>
        <end position="328"/>
    </location>
</feature>
<dbReference type="InterPro" id="IPR011041">
    <property type="entry name" value="Quinoprot_gluc/sorb_DH_b-prop"/>
</dbReference>
<dbReference type="RefSeq" id="WP_237232438.1">
    <property type="nucleotide sequence ID" value="NZ_JAKKDV010000007.1"/>
</dbReference>
<evidence type="ECO:0000259" key="3">
    <source>
        <dbReference type="Pfam" id="PF07995"/>
    </source>
</evidence>
<feature type="signal peptide" evidence="2">
    <location>
        <begin position="1"/>
        <end position="17"/>
    </location>
</feature>
<dbReference type="NCBIfam" id="TIGR04183">
    <property type="entry name" value="Por_Secre_tail"/>
    <property type="match status" value="1"/>
</dbReference>
<evidence type="ECO:0000259" key="4">
    <source>
        <dbReference type="Pfam" id="PF18962"/>
    </source>
</evidence>
<organism evidence="5 6">
    <name type="scientific">Flaviramulus multivorans</name>
    <dbReference type="NCBI Taxonomy" id="1304750"/>
    <lineage>
        <taxon>Bacteria</taxon>
        <taxon>Pseudomonadati</taxon>
        <taxon>Bacteroidota</taxon>
        <taxon>Flavobacteriia</taxon>
        <taxon>Flavobacteriales</taxon>
        <taxon>Flavobacteriaceae</taxon>
        <taxon>Flaviramulus</taxon>
    </lineage>
</organism>
<evidence type="ECO:0000256" key="2">
    <source>
        <dbReference type="SAM" id="SignalP"/>
    </source>
</evidence>
<dbReference type="Proteomes" id="UP001200022">
    <property type="component" value="Unassembled WGS sequence"/>
</dbReference>
<dbReference type="Pfam" id="PF07995">
    <property type="entry name" value="GSDH"/>
    <property type="match status" value="1"/>
</dbReference>
<dbReference type="PANTHER" id="PTHR19328">
    <property type="entry name" value="HEDGEHOG-INTERACTING PROTEIN"/>
    <property type="match status" value="1"/>
</dbReference>
<feature type="domain" description="Secretion system C-terminal sorting" evidence="4">
    <location>
        <begin position="397"/>
        <end position="471"/>
    </location>
</feature>
<name>A0ABS9IM99_9FLAO</name>
<keyword evidence="1 2" id="KW-0732">Signal</keyword>
<comment type="caution">
    <text evidence="5">The sequence shown here is derived from an EMBL/GenBank/DDBJ whole genome shotgun (WGS) entry which is preliminary data.</text>
</comment>
<dbReference type="InterPro" id="IPR011042">
    <property type="entry name" value="6-blade_b-propeller_TolB-like"/>
</dbReference>
<proteinExistence type="predicted"/>
<dbReference type="PANTHER" id="PTHR19328:SF75">
    <property type="entry name" value="ALDOSE SUGAR DEHYDROGENASE YLII"/>
    <property type="match status" value="1"/>
</dbReference>
<dbReference type="Pfam" id="PF18962">
    <property type="entry name" value="Por_Secre_tail"/>
    <property type="match status" value="1"/>
</dbReference>
<feature type="chain" id="PRO_5045051199" evidence="2">
    <location>
        <begin position="18"/>
        <end position="472"/>
    </location>
</feature>
<keyword evidence="6" id="KW-1185">Reference proteome</keyword>
<dbReference type="Gene3D" id="2.120.10.30">
    <property type="entry name" value="TolB, C-terminal domain"/>
    <property type="match status" value="1"/>
</dbReference>
<protein>
    <submittedName>
        <fullName evidence="5">PQQ-dependent sugar dehydrogenase</fullName>
    </submittedName>
</protein>
<evidence type="ECO:0000313" key="5">
    <source>
        <dbReference type="EMBL" id="MCF7561705.1"/>
    </source>
</evidence>
<accession>A0ABS9IM99</accession>
<dbReference type="InterPro" id="IPR012938">
    <property type="entry name" value="Glc/Sorbosone_DH"/>
</dbReference>
<evidence type="ECO:0000256" key="1">
    <source>
        <dbReference type="ARBA" id="ARBA00022729"/>
    </source>
</evidence>
<dbReference type="EMBL" id="JAKKDV010000007">
    <property type="protein sequence ID" value="MCF7561705.1"/>
    <property type="molecule type" value="Genomic_DNA"/>
</dbReference>
<dbReference type="SUPFAM" id="SSF50952">
    <property type="entry name" value="Soluble quinoprotein glucose dehydrogenase"/>
    <property type="match status" value="1"/>
</dbReference>
<evidence type="ECO:0000313" key="6">
    <source>
        <dbReference type="Proteomes" id="UP001200022"/>
    </source>
</evidence>
<sequence>MKLLQLILFFCSFNLLCFSQTIELQSFGTGFSSPVEITHAGDDRLFIVEQAGVTKILNSNGMVNATPFLDISSKVGSGGERGLLGLAFAPDYTTSGRFYVCYTDNSSTSQPNSIIARYTVSANPDIANTSETILLTISQPFSNHNGGKMAFGTDGFLFISTGDGGSGGDPGDRAQNTTTLLGKLLRIDVSGATYSIPVSNPFSSSANGSNDPRPEIFAIGLRNPWKFSFDKSNGDLWIADVGQNAYEEINKVTGYGSPGDNYGWRCYEGDNHVYNSTGNCPAGGFSATIRPVAEYPHVGSGCSGSVTGGYVYRGSTYSSFVGKYFFADYCTREVGILTDIGSYQWSMTMQTPNITHGWTTFGEDVNGELYIAGGGNVYKITDANLSTSETDSFKFKLYPNPSKESIFIDFDNRFNDVEFVSIYNIQGQKVTDISKPFKKVLNISTHNFKSGIYFLEISLKNKPKTTKKLIIN</sequence>